<dbReference type="AlphaFoldDB" id="G8ULX4"/>
<dbReference type="EMBL" id="CP003191">
    <property type="protein sequence ID" value="AEW20732.1"/>
    <property type="molecule type" value="Genomic_DNA"/>
</dbReference>
<keyword evidence="1" id="KW-0732">Signal</keyword>
<feature type="chain" id="PRO_5003518188" evidence="1">
    <location>
        <begin position="27"/>
        <end position="826"/>
    </location>
</feature>
<dbReference type="eggNOG" id="COG5492">
    <property type="taxonomic scope" value="Bacteria"/>
</dbReference>
<dbReference type="SUPFAM" id="SSF49373">
    <property type="entry name" value="Invasin/intimin cell-adhesion fragments"/>
    <property type="match status" value="3"/>
</dbReference>
<dbReference type="Pfam" id="PF02368">
    <property type="entry name" value="Big_2"/>
    <property type="match status" value="3"/>
</dbReference>
<organism evidence="3 4">
    <name type="scientific">Tannerella forsythia (strain ATCC 43037 / JCM 10827 / CCUG 21028 A / KCTC 5666 / FDC 338)</name>
    <name type="common">Bacteroides forsythus</name>
    <dbReference type="NCBI Taxonomy" id="203275"/>
    <lineage>
        <taxon>Bacteria</taxon>
        <taxon>Pseudomonadati</taxon>
        <taxon>Bacteroidota</taxon>
        <taxon>Bacteroidia</taxon>
        <taxon>Bacteroidales</taxon>
        <taxon>Tannerellaceae</taxon>
        <taxon>Tannerella</taxon>
    </lineage>
</organism>
<dbReference type="Gene3D" id="2.60.40.10">
    <property type="entry name" value="Immunoglobulins"/>
    <property type="match status" value="1"/>
</dbReference>
<keyword evidence="4" id="KW-1185">Reference proteome</keyword>
<dbReference type="PATRIC" id="fig|203275.8.peg.512"/>
<name>G8ULX4_TANFA</name>
<dbReference type="InterPro" id="IPR032675">
    <property type="entry name" value="LRR_dom_sf"/>
</dbReference>
<dbReference type="GeneID" id="34760117"/>
<evidence type="ECO:0000313" key="3">
    <source>
        <dbReference type="EMBL" id="AEW20732.1"/>
    </source>
</evidence>
<evidence type="ECO:0000313" key="4">
    <source>
        <dbReference type="Proteomes" id="UP000005436"/>
    </source>
</evidence>
<protein>
    <submittedName>
        <fullName evidence="3">Bacterial group 2 Ig-like protein</fullName>
    </submittedName>
</protein>
<dbReference type="InterPro" id="IPR003343">
    <property type="entry name" value="Big_2"/>
</dbReference>
<dbReference type="PANTHER" id="PTHR45661:SF3">
    <property type="entry name" value="IG-LIKE DOMAIN-CONTAINING PROTEIN"/>
    <property type="match status" value="1"/>
</dbReference>
<dbReference type="Gene3D" id="2.60.40.1080">
    <property type="match status" value="3"/>
</dbReference>
<dbReference type="InterPro" id="IPR008964">
    <property type="entry name" value="Invasin/intimin_cell_adhesion"/>
</dbReference>
<dbReference type="InterPro" id="IPR026906">
    <property type="entry name" value="LRR_5"/>
</dbReference>
<dbReference type="HOGENOM" id="CLU_366774_0_0_10"/>
<feature type="domain" description="BIG2" evidence="2">
    <location>
        <begin position="581"/>
        <end position="658"/>
    </location>
</feature>
<dbReference type="Gene3D" id="3.80.10.10">
    <property type="entry name" value="Ribonuclease Inhibitor"/>
    <property type="match status" value="1"/>
</dbReference>
<dbReference type="InterPro" id="IPR036116">
    <property type="entry name" value="FN3_sf"/>
</dbReference>
<feature type="signal peptide" evidence="1">
    <location>
        <begin position="1"/>
        <end position="26"/>
    </location>
</feature>
<dbReference type="PANTHER" id="PTHR45661">
    <property type="entry name" value="SURFACE ANTIGEN"/>
    <property type="match status" value="1"/>
</dbReference>
<accession>G8ULX4</accession>
<feature type="domain" description="BIG2" evidence="2">
    <location>
        <begin position="670"/>
        <end position="748"/>
    </location>
</feature>
<evidence type="ECO:0000259" key="2">
    <source>
        <dbReference type="SMART" id="SM00635"/>
    </source>
</evidence>
<dbReference type="InterPro" id="IPR013783">
    <property type="entry name" value="Ig-like_fold"/>
</dbReference>
<dbReference type="KEGG" id="tfo:BFO_0574"/>
<feature type="domain" description="BIG2" evidence="2">
    <location>
        <begin position="495"/>
        <end position="572"/>
    </location>
</feature>
<dbReference type="SMART" id="SM00635">
    <property type="entry name" value="BID_2"/>
    <property type="match status" value="3"/>
</dbReference>
<evidence type="ECO:0000256" key="1">
    <source>
        <dbReference type="SAM" id="SignalP"/>
    </source>
</evidence>
<reference evidence="4" key="1">
    <citation type="submission" date="2011-12" db="EMBL/GenBank/DDBJ databases">
        <title>Complete sequence of Tannerella forsythia ATCC 43037.</title>
        <authorList>
            <person name="Dewhirst F."/>
            <person name="Tanner A."/>
            <person name="Izard J."/>
            <person name="Brinkac L."/>
            <person name="Durkin A.S."/>
            <person name="Hostetler J."/>
            <person name="Shetty J."/>
            <person name="Torralba M."/>
            <person name="Gill S."/>
            <person name="Nelson K."/>
        </authorList>
    </citation>
    <scope>NUCLEOTIDE SEQUENCE [LARGE SCALE GENOMIC DNA]</scope>
    <source>
        <strain evidence="4">ATCC 43037 / JCM 10827 / CCUG 33226 / KCTC 5666 / FDC 338</strain>
    </source>
</reference>
<proteinExistence type="predicted"/>
<dbReference type="RefSeq" id="WP_014224026.1">
    <property type="nucleotide sequence ID" value="NC_016610.1"/>
</dbReference>
<dbReference type="Pfam" id="PF13306">
    <property type="entry name" value="LRR_5"/>
    <property type="match status" value="1"/>
</dbReference>
<gene>
    <name evidence="3" type="ordered locus">BFO_0574</name>
</gene>
<sequence>MIRTKQISIWLIALMGLMIATSAVQAEDYDFKHNGLYYKRIKKINDVTYEVKVMSELSTSINYSPRYSPGNIPTGNITIPISFTRTMGVSTHTYIVTEIGDYAFTGCDGITSVSIPGNVTTIGEWAFYKCKGITSVTIPNSVTAIGEVAFAYCKGITSVSIPSSVTTIEQRTFEGCSALKSITLPNSIQEIGNGVFYCCYDLSEIDIPSSVTTIGKKILWECISLKTVTVHWDTPLAVPDNAFDGINTANVTLKVPAGKEDAYRAAAVWKDFKITDPAPDVTPPVPGDGGKLSVYITHKEFDPTWKAATDNVTPKEKLEYTLFWKKTSEDVWNQRNVAWNSVFHTVEADANTEYEVYVRVKDEAGNYADYNKETFKTLSSPPPVPGNGGKLTISNITSNGFTVNWEKATDVETPQKNLIYKVYCKKRKFLVPQFMSADLKATLTDKASYTITGLGGGFISPTNDGYDVNVEVEDEDGSSAWYKSENVKLAPATVAVTGVTVAPATLTLEVGQTGALTATVAPATATNKAVTWTSSAPAIATVDASGTVKGIAPGTATITVKTADGGKTATCAVTVKAAVIPVTGVTLAPGALTLEVGQTGALTATVTPTTATNKAVTWTSSAPAIATVDASGTVKGIAPGTATITVKTADGGKTATCAVTVKEAAAPPVKVTGITLNYSSITVNGDLERVQLIATVAPATATDQSLTWTSSDASVASVDGAGLVTIRKKGKATVTAKANDGSGVSASCLFDVIRTVANETIDGLRIYAADGALRLALPAPETVHIYNVEGSLVKTLILPAGDHVQPLPSGVYVVRVGERVTKVMVK</sequence>
<dbReference type="SUPFAM" id="SSF52058">
    <property type="entry name" value="L domain-like"/>
    <property type="match status" value="1"/>
</dbReference>
<dbReference type="Proteomes" id="UP000005436">
    <property type="component" value="Chromosome"/>
</dbReference>
<dbReference type="InterPro" id="IPR053139">
    <property type="entry name" value="Surface_bspA-like"/>
</dbReference>
<dbReference type="SUPFAM" id="SSF49265">
    <property type="entry name" value="Fibronectin type III"/>
    <property type="match status" value="1"/>
</dbReference>